<evidence type="ECO:0000259" key="2">
    <source>
        <dbReference type="Pfam" id="PF02342"/>
    </source>
</evidence>
<dbReference type="eggNOG" id="COG2310">
    <property type="taxonomic scope" value="Bacteria"/>
</dbReference>
<feature type="domain" description="TerD" evidence="2">
    <location>
        <begin position="1"/>
        <end position="169"/>
    </location>
</feature>
<dbReference type="PIRSF" id="PIRSF037118">
    <property type="entry name" value="Tellurite_resistance_TerA"/>
    <property type="match status" value="1"/>
</dbReference>
<gene>
    <name evidence="3" type="ordered locus">Thivi_2170</name>
</gene>
<keyword evidence="1" id="KW-0778">Tellurium resistance</keyword>
<dbReference type="HOGENOM" id="CLU_047549_0_0_6"/>
<evidence type="ECO:0000256" key="1">
    <source>
        <dbReference type="ARBA" id="ARBA00022686"/>
    </source>
</evidence>
<evidence type="ECO:0000313" key="4">
    <source>
        <dbReference type="Proteomes" id="UP000006062"/>
    </source>
</evidence>
<name>I3YAV2_THIV6</name>
<dbReference type="KEGG" id="tvi:Thivi_2170"/>
<keyword evidence="4" id="KW-1185">Reference proteome</keyword>
<dbReference type="InterPro" id="IPR003325">
    <property type="entry name" value="TerD"/>
</dbReference>
<dbReference type="STRING" id="765911.Thivi_2170"/>
<accession>I3YAV2</accession>
<organism evidence="3 4">
    <name type="scientific">Thiocystis violascens (strain ATCC 17096 / DSM 198 / 6111)</name>
    <name type="common">Chromatium violascens</name>
    <dbReference type="NCBI Taxonomy" id="765911"/>
    <lineage>
        <taxon>Bacteria</taxon>
        <taxon>Pseudomonadati</taxon>
        <taxon>Pseudomonadota</taxon>
        <taxon>Gammaproteobacteria</taxon>
        <taxon>Chromatiales</taxon>
        <taxon>Chromatiaceae</taxon>
        <taxon>Thiocystis</taxon>
    </lineage>
</organism>
<evidence type="ECO:0000313" key="3">
    <source>
        <dbReference type="EMBL" id="AFL74120.1"/>
    </source>
</evidence>
<sequence length="397" mass="42964">MNLQRGQRAKIADLVPNGQRFTLGVAVNAPGLILDFACFGLDGQGRLSDDRYMTFFNQPTTPCGGVRLETPAGDAAGFAVDLGKLPATIERLTITAALDGAGAMSSIGSGHVRFMDAGRETGRFDFSGADFAAERALMLLEIYRKDGVWRTSALGQGFNGGMAALVGHFGGTVEETPAPVSAPVPPKPQPAPLNLSKITLEKRGNTVSLDKKANAAHGEILINLNWTTRAGPVKKGFFGGTRSNSIDLDLGCLYELKDGSKSVVQALGNTFGEYRDPPYIALDADDRTGTRTEGENLRINGQHWDDIQRIVVYAFIYEGTPNWAEANARITLKTPGQPEIEIQLDSSRNDRPMCAIALIENQGGSVKITKLVDYYRGHLDVDKAHRWGLDWVRGKKD</sequence>
<dbReference type="PANTHER" id="PTHR32097:SF3">
    <property type="entry name" value="TELLURITE RESISTANCE PROTEIN"/>
    <property type="match status" value="1"/>
</dbReference>
<dbReference type="CDD" id="cd06974">
    <property type="entry name" value="TerD_like"/>
    <property type="match status" value="2"/>
</dbReference>
<dbReference type="GO" id="GO:0046690">
    <property type="term" value="P:response to tellurium ion"/>
    <property type="evidence" value="ECO:0007669"/>
    <property type="project" value="UniProtKB-KW"/>
</dbReference>
<protein>
    <submittedName>
        <fullName evidence="3">Uncharacterized protein involved in stress response</fullName>
    </submittedName>
</protein>
<reference evidence="3 4" key="1">
    <citation type="submission" date="2012-06" db="EMBL/GenBank/DDBJ databases">
        <title>Complete sequence of Thiocystis violascens DSM 198.</title>
        <authorList>
            <consortium name="US DOE Joint Genome Institute"/>
            <person name="Lucas S."/>
            <person name="Han J."/>
            <person name="Lapidus A."/>
            <person name="Cheng J.-F."/>
            <person name="Goodwin L."/>
            <person name="Pitluck S."/>
            <person name="Peters L."/>
            <person name="Ovchinnikova G."/>
            <person name="Teshima H."/>
            <person name="Detter J.C."/>
            <person name="Han C."/>
            <person name="Tapia R."/>
            <person name="Land M."/>
            <person name="Hauser L."/>
            <person name="Kyrpides N."/>
            <person name="Ivanova N."/>
            <person name="Pagani I."/>
            <person name="Vogl K."/>
            <person name="Liu Z."/>
            <person name="Frigaard N.-U."/>
            <person name="Bryant D."/>
            <person name="Woyke T."/>
        </authorList>
    </citation>
    <scope>NUCLEOTIDE SEQUENCE [LARGE SCALE GENOMIC DNA]</scope>
    <source>
        <strain evidence="4">ATCC 17096 / DSM 198 / 6111</strain>
    </source>
</reference>
<proteinExistence type="predicted"/>
<dbReference type="AlphaFoldDB" id="I3YAV2"/>
<dbReference type="RefSeq" id="WP_014778570.1">
    <property type="nucleotide sequence ID" value="NC_018012.1"/>
</dbReference>
<dbReference type="eggNOG" id="COG4110">
    <property type="taxonomic scope" value="Bacteria"/>
</dbReference>
<dbReference type="Proteomes" id="UP000006062">
    <property type="component" value="Chromosome"/>
</dbReference>
<dbReference type="OrthoDB" id="2079357at2"/>
<dbReference type="EMBL" id="CP003154">
    <property type="protein sequence ID" value="AFL74120.1"/>
    <property type="molecule type" value="Genomic_DNA"/>
</dbReference>
<dbReference type="InterPro" id="IPR017115">
    <property type="entry name" value="Tellurite_resistance_TerA"/>
</dbReference>
<dbReference type="InterPro" id="IPR051324">
    <property type="entry name" value="Stress/Tellurium_Resist"/>
</dbReference>
<dbReference type="PANTHER" id="PTHR32097">
    <property type="entry name" value="CAMP-BINDING PROTEIN 1-RELATED"/>
    <property type="match status" value="1"/>
</dbReference>
<dbReference type="Pfam" id="PF02342">
    <property type="entry name" value="TerD"/>
    <property type="match status" value="1"/>
</dbReference>
<dbReference type="Gene3D" id="2.60.60.30">
    <property type="entry name" value="sav2460 like domains"/>
    <property type="match status" value="2"/>
</dbReference>